<dbReference type="InterPro" id="IPR023296">
    <property type="entry name" value="Glyco_hydro_beta-prop_sf"/>
</dbReference>
<dbReference type="Gene3D" id="2.60.120.200">
    <property type="match status" value="1"/>
</dbReference>
<sequence>MKSNKFTRSSVLLLSLALLVPVSAGCGPDMRASAAGTSSDTPPTFSNVSVHDPSIVKDGDTFYVFGSHIDAAKSTDLMHWTSFANGYKTPGNAIYGDLSKNLAGSFAWAGENDSDSKGGFSVWAPDVFWNKDYVNKDGSKGAYMTYYSASSTYIRSALGFAVSKQIEGPYEYGGTVVYSGFTENEAYDKDSKVNKKWTSTHIDELIGAGKLAGEKDDWFNADGSYNNQQYPNAIDAALSYDSQGKLWMTYGSWSGGIFLLEIDPKTGQPIFPGKDGTTKDGRPIDRYFGTKIAGGYGKSGEGPYIEYNKSTRQYYLYVTYGWLGADGGYNMRVFRSKNIDGPYTDSLGQNAVLPAATENTEIGNKLIGNFLFEREAGDPGTGAGYGYVSAGHNSVYTDKNGQMFLVFHTRFPQQGELHELRIHQMFMNKDGWPVVAPYRYGGETLDKVKKDGIAGDYRYVNHGKAYSGAIEEPESITLNDDGTVTGALEGKWRKNADNKAKLTLSGEEFDGVFLRQWDPVSQTNVMTFTAVSESGESAWGTRLADLNDEQVVANVAAGLTLGDTSRVTADLKLPTVGSRGTSISWSSSEEGVVSSTGKVTRPAEGEPAGQAVLTATIVKGSVSRAVTFDITVVPYANAALTASYSFENNLSDGQGAFAAGTVIGDRIGKEGGRVSYADGAAGQALVLDGASGVSLPSNLIESASYSVSLWVKPEQLTSFTPTFFGAKDETHWLSLLPKGSVGDQTMLWSGSASWYDGVTGTKIPAGTWSHLAFSVDKGTLTVYVDGERKFSGTGFPDLFTEGANRTFALGVNWWDAAFKGQLDELNVYAGALTPEQAAALAQPAK</sequence>
<evidence type="ECO:0000313" key="13">
    <source>
        <dbReference type="Proteomes" id="UP000316968"/>
    </source>
</evidence>
<keyword evidence="6" id="KW-0326">Glycosidase</keyword>
<dbReference type="Pfam" id="PF20578">
    <property type="entry name" value="aBig_2"/>
    <property type="match status" value="1"/>
</dbReference>
<evidence type="ECO:0000256" key="8">
    <source>
        <dbReference type="PIRSR" id="PIRSR606710-2"/>
    </source>
</evidence>
<dbReference type="Gene3D" id="2.115.10.20">
    <property type="entry name" value="Glycosyl hydrolase domain, family 43"/>
    <property type="match status" value="1"/>
</dbReference>
<feature type="active site" description="Proton acceptor" evidence="7">
    <location>
        <position position="52"/>
    </location>
</feature>
<dbReference type="OrthoDB" id="9801455at2"/>
<keyword evidence="4 12" id="KW-0378">Hydrolase</keyword>
<dbReference type="GO" id="GO:0005975">
    <property type="term" value="P:carbohydrate metabolic process"/>
    <property type="evidence" value="ECO:0007669"/>
    <property type="project" value="InterPro"/>
</dbReference>
<dbReference type="GO" id="GO:0004553">
    <property type="term" value="F:hydrolase activity, hydrolyzing O-glycosyl compounds"/>
    <property type="evidence" value="ECO:0007669"/>
    <property type="project" value="InterPro"/>
</dbReference>
<feature type="region of interest" description="Disordered" evidence="9">
    <location>
        <begin position="580"/>
        <end position="606"/>
    </location>
</feature>
<dbReference type="PROSITE" id="PS51257">
    <property type="entry name" value="PROKAR_LIPOPROTEIN"/>
    <property type="match status" value="1"/>
</dbReference>
<dbReference type="AlphaFoldDB" id="A0A4Y6UUP7"/>
<dbReference type="Pfam" id="PF16369">
    <property type="entry name" value="GH43_C"/>
    <property type="match status" value="1"/>
</dbReference>
<accession>A0A4Y6UUP7</accession>
<evidence type="ECO:0000256" key="9">
    <source>
        <dbReference type="SAM" id="MobiDB-lite"/>
    </source>
</evidence>
<organism evidence="12 13">
    <name type="scientific">Saccharibacillus brassicae</name>
    <dbReference type="NCBI Taxonomy" id="2583377"/>
    <lineage>
        <taxon>Bacteria</taxon>
        <taxon>Bacillati</taxon>
        <taxon>Bacillota</taxon>
        <taxon>Bacilli</taxon>
        <taxon>Bacillales</taxon>
        <taxon>Paenibacillaceae</taxon>
        <taxon>Saccharibacillus</taxon>
    </lineage>
</organism>
<keyword evidence="3 10" id="KW-0732">Signal</keyword>
<feature type="site" description="Important for catalytic activity, responsible for pKa modulation of the active site Glu and correct orientation of both the proton donor and substrate" evidence="8">
    <location>
        <position position="235"/>
    </location>
</feature>
<dbReference type="InterPro" id="IPR006710">
    <property type="entry name" value="Glyco_hydro_43"/>
</dbReference>
<dbReference type="InterPro" id="IPR032291">
    <property type="entry name" value="Abn2_C"/>
</dbReference>
<feature type="chain" id="PRO_5039327225" evidence="10">
    <location>
        <begin position="25"/>
        <end position="845"/>
    </location>
</feature>
<dbReference type="SUPFAM" id="SSF49899">
    <property type="entry name" value="Concanavalin A-like lectins/glucanases"/>
    <property type="match status" value="1"/>
</dbReference>
<evidence type="ECO:0000256" key="2">
    <source>
        <dbReference type="ARBA" id="ARBA00009865"/>
    </source>
</evidence>
<evidence type="ECO:0000256" key="6">
    <source>
        <dbReference type="ARBA" id="ARBA00023295"/>
    </source>
</evidence>
<evidence type="ECO:0000313" key="12">
    <source>
        <dbReference type="EMBL" id="QDH21422.1"/>
    </source>
</evidence>
<dbReference type="InterPro" id="IPR013320">
    <property type="entry name" value="ConA-like_dom_sf"/>
</dbReference>
<dbReference type="InterPro" id="IPR050727">
    <property type="entry name" value="GH43_arabinanases"/>
</dbReference>
<dbReference type="PANTHER" id="PTHR43301">
    <property type="entry name" value="ARABINAN ENDO-1,5-ALPHA-L-ARABINOSIDASE"/>
    <property type="match status" value="1"/>
</dbReference>
<evidence type="ECO:0000259" key="11">
    <source>
        <dbReference type="SMART" id="SM00560"/>
    </source>
</evidence>
<dbReference type="EMBL" id="CP041217">
    <property type="protein sequence ID" value="QDH21422.1"/>
    <property type="molecule type" value="Genomic_DNA"/>
</dbReference>
<dbReference type="SUPFAM" id="SSF75005">
    <property type="entry name" value="Arabinanase/levansucrase/invertase"/>
    <property type="match status" value="1"/>
</dbReference>
<dbReference type="Proteomes" id="UP000316968">
    <property type="component" value="Chromosome"/>
</dbReference>
<dbReference type="KEGG" id="saca:FFV09_11580"/>
<evidence type="ECO:0000256" key="4">
    <source>
        <dbReference type="ARBA" id="ARBA00022801"/>
    </source>
</evidence>
<protein>
    <submittedName>
        <fullName evidence="12">Family 43 glycosylhydrolase</fullName>
    </submittedName>
</protein>
<evidence type="ECO:0000256" key="1">
    <source>
        <dbReference type="ARBA" id="ARBA00004834"/>
    </source>
</evidence>
<dbReference type="InterPro" id="IPR006558">
    <property type="entry name" value="LamG-like"/>
</dbReference>
<feature type="domain" description="LamG-like jellyroll fold" evidence="11">
    <location>
        <begin position="703"/>
        <end position="835"/>
    </location>
</feature>
<comment type="pathway">
    <text evidence="1">Glycan metabolism; L-arabinan degradation.</text>
</comment>
<feature type="signal peptide" evidence="10">
    <location>
        <begin position="1"/>
        <end position="24"/>
    </location>
</feature>
<comment type="similarity">
    <text evidence="2">Belongs to the glycosyl hydrolase 43 family.</text>
</comment>
<keyword evidence="13" id="KW-1185">Reference proteome</keyword>
<reference evidence="12 13" key="1">
    <citation type="submission" date="2019-06" db="EMBL/GenBank/DDBJ databases">
        <title>Saccharibacillus brassicae sp. nov., an endophytic bacterium isolated from Chinese cabbage seeds (Brassica pekinensis).</title>
        <authorList>
            <person name="Jiang L."/>
            <person name="Lee J."/>
            <person name="Kim S.W."/>
        </authorList>
    </citation>
    <scope>NUCLEOTIDE SEQUENCE [LARGE SCALE GENOMIC DNA]</scope>
    <source>
        <strain evidence="13">KCTC 43072 / ATSA2</strain>
    </source>
</reference>
<feature type="compositionally biased region" description="Low complexity" evidence="9">
    <location>
        <begin position="580"/>
        <end position="599"/>
    </location>
</feature>
<gene>
    <name evidence="12" type="ORF">FFV09_11580</name>
</gene>
<proteinExistence type="inferred from homology"/>
<dbReference type="Pfam" id="PF04616">
    <property type="entry name" value="Glyco_hydro_43"/>
    <property type="match status" value="1"/>
</dbReference>
<dbReference type="RefSeq" id="WP_141447967.1">
    <property type="nucleotide sequence ID" value="NZ_CP041217.1"/>
</dbReference>
<dbReference type="PANTHER" id="PTHR43301:SF3">
    <property type="entry name" value="ARABINAN ENDO-1,5-ALPHA-L-ARABINOSIDASE A-RELATED"/>
    <property type="match status" value="1"/>
</dbReference>
<evidence type="ECO:0000256" key="10">
    <source>
        <dbReference type="SAM" id="SignalP"/>
    </source>
</evidence>
<evidence type="ECO:0000256" key="7">
    <source>
        <dbReference type="PIRSR" id="PIRSR606710-1"/>
    </source>
</evidence>
<evidence type="ECO:0000256" key="3">
    <source>
        <dbReference type="ARBA" id="ARBA00022729"/>
    </source>
</evidence>
<dbReference type="SMART" id="SM00560">
    <property type="entry name" value="LamGL"/>
    <property type="match status" value="1"/>
</dbReference>
<name>A0A4Y6UUP7_SACBS</name>
<keyword evidence="5" id="KW-1015">Disulfide bond</keyword>
<dbReference type="Pfam" id="PF13385">
    <property type="entry name" value="Laminin_G_3"/>
    <property type="match status" value="1"/>
</dbReference>
<dbReference type="CDD" id="cd18832">
    <property type="entry name" value="GH43_GsAbnA-like"/>
    <property type="match status" value="1"/>
</dbReference>
<dbReference type="Gene3D" id="2.40.128.10">
    <property type="match status" value="1"/>
</dbReference>
<evidence type="ECO:0000256" key="5">
    <source>
        <dbReference type="ARBA" id="ARBA00023157"/>
    </source>
</evidence>
<dbReference type="InterPro" id="IPR046780">
    <property type="entry name" value="aBig_2"/>
</dbReference>
<feature type="active site" description="Proton donor" evidence="7">
    <location>
        <position position="301"/>
    </location>
</feature>